<keyword evidence="3" id="KW-1185">Reference proteome</keyword>
<evidence type="ECO:0000313" key="2">
    <source>
        <dbReference type="EMBL" id="CAD8215057.1"/>
    </source>
</evidence>
<dbReference type="AlphaFoldDB" id="A0A8S1YPZ6"/>
<dbReference type="Proteomes" id="UP000683925">
    <property type="component" value="Unassembled WGS sequence"/>
</dbReference>
<feature type="compositionally biased region" description="Basic and acidic residues" evidence="1">
    <location>
        <begin position="12"/>
        <end position="29"/>
    </location>
</feature>
<accession>A0A8S1YPZ6</accession>
<sequence length="50" mass="5599">MIKRMISSLNGTDKKGSKGTDNQQKEQKDAQNVVQNAIKETQNNPENPNK</sequence>
<feature type="compositionally biased region" description="Polar residues" evidence="1">
    <location>
        <begin position="30"/>
        <end position="50"/>
    </location>
</feature>
<gene>
    <name evidence="2" type="ORF">POCTA_138.1.T2010009</name>
</gene>
<evidence type="ECO:0000313" key="3">
    <source>
        <dbReference type="Proteomes" id="UP000683925"/>
    </source>
</evidence>
<name>A0A8S1YPZ6_PAROT</name>
<evidence type="ECO:0000256" key="1">
    <source>
        <dbReference type="SAM" id="MobiDB-lite"/>
    </source>
</evidence>
<protein>
    <submittedName>
        <fullName evidence="2">Uncharacterized protein</fullName>
    </submittedName>
</protein>
<feature type="region of interest" description="Disordered" evidence="1">
    <location>
        <begin position="1"/>
        <end position="50"/>
    </location>
</feature>
<organism evidence="2 3">
    <name type="scientific">Paramecium octaurelia</name>
    <dbReference type="NCBI Taxonomy" id="43137"/>
    <lineage>
        <taxon>Eukaryota</taxon>
        <taxon>Sar</taxon>
        <taxon>Alveolata</taxon>
        <taxon>Ciliophora</taxon>
        <taxon>Intramacronucleata</taxon>
        <taxon>Oligohymenophorea</taxon>
        <taxon>Peniculida</taxon>
        <taxon>Parameciidae</taxon>
        <taxon>Paramecium</taxon>
    </lineage>
</organism>
<dbReference type="EMBL" id="CAJJDP010000205">
    <property type="protein sequence ID" value="CAD8215057.1"/>
    <property type="molecule type" value="Genomic_DNA"/>
</dbReference>
<comment type="caution">
    <text evidence="2">The sequence shown here is derived from an EMBL/GenBank/DDBJ whole genome shotgun (WGS) entry which is preliminary data.</text>
</comment>
<proteinExistence type="predicted"/>
<reference evidence="2" key="1">
    <citation type="submission" date="2021-01" db="EMBL/GenBank/DDBJ databases">
        <authorList>
            <consortium name="Genoscope - CEA"/>
            <person name="William W."/>
        </authorList>
    </citation>
    <scope>NUCLEOTIDE SEQUENCE</scope>
</reference>